<feature type="compositionally biased region" description="Pro residues" evidence="7">
    <location>
        <begin position="801"/>
        <end position="814"/>
    </location>
</feature>
<dbReference type="EMBL" id="BLKI01000024">
    <property type="protein sequence ID" value="GFF77072.1"/>
    <property type="molecule type" value="Genomic_DNA"/>
</dbReference>
<protein>
    <recommendedName>
        <fullName evidence="10">AB hydrolase-1 domain-containing protein</fullName>
    </recommendedName>
</protein>
<organism evidence="8 9">
    <name type="scientific">Aspergillus lentulus</name>
    <dbReference type="NCBI Taxonomy" id="293939"/>
    <lineage>
        <taxon>Eukaryota</taxon>
        <taxon>Fungi</taxon>
        <taxon>Dikarya</taxon>
        <taxon>Ascomycota</taxon>
        <taxon>Pezizomycotina</taxon>
        <taxon>Eurotiomycetes</taxon>
        <taxon>Eurotiomycetidae</taxon>
        <taxon>Eurotiales</taxon>
        <taxon>Aspergillaceae</taxon>
        <taxon>Aspergillus</taxon>
        <taxon>Aspergillus subgen. Fumigati</taxon>
    </lineage>
</organism>
<evidence type="ECO:0000256" key="4">
    <source>
        <dbReference type="ARBA" id="ARBA00022824"/>
    </source>
</evidence>
<feature type="compositionally biased region" description="Low complexity" evidence="7">
    <location>
        <begin position="962"/>
        <end position="975"/>
    </location>
</feature>
<feature type="compositionally biased region" description="Basic residues" evidence="7">
    <location>
        <begin position="576"/>
        <end position="585"/>
    </location>
</feature>
<feature type="compositionally biased region" description="Low complexity" evidence="7">
    <location>
        <begin position="821"/>
        <end position="838"/>
    </location>
</feature>
<feature type="region of interest" description="Disordered" evidence="7">
    <location>
        <begin position="1083"/>
        <end position="1120"/>
    </location>
</feature>
<feature type="region of interest" description="Disordered" evidence="7">
    <location>
        <begin position="397"/>
        <end position="416"/>
    </location>
</feature>
<feature type="region of interest" description="Disordered" evidence="7">
    <location>
        <begin position="1018"/>
        <end position="1068"/>
    </location>
</feature>
<evidence type="ECO:0000313" key="9">
    <source>
        <dbReference type="Proteomes" id="UP000465220"/>
    </source>
</evidence>
<feature type="compositionally biased region" description="Polar residues" evidence="7">
    <location>
        <begin position="397"/>
        <end position="411"/>
    </location>
</feature>
<feature type="region of interest" description="Disordered" evidence="7">
    <location>
        <begin position="962"/>
        <end position="995"/>
    </location>
</feature>
<dbReference type="SUPFAM" id="SSF53474">
    <property type="entry name" value="alpha/beta-Hydrolases"/>
    <property type="match status" value="1"/>
</dbReference>
<gene>
    <name evidence="8" type="ORF">IFM60648_04864</name>
</gene>
<comment type="caution">
    <text evidence="8">The sequence shown here is derived from an EMBL/GenBank/DDBJ whole genome shotgun (WGS) entry which is preliminary data.</text>
</comment>
<dbReference type="Proteomes" id="UP000465220">
    <property type="component" value="Unassembled WGS sequence"/>
</dbReference>
<comment type="subcellular location">
    <subcellularLocation>
        <location evidence="2">Endoplasmic reticulum</location>
    </subcellularLocation>
    <subcellularLocation>
        <location evidence="3">Membrane</location>
    </subcellularLocation>
    <subcellularLocation>
        <location evidence="1">Mitochondrion</location>
    </subcellularLocation>
</comment>
<keyword evidence="5" id="KW-0496">Mitochondrion</keyword>
<evidence type="ECO:0000313" key="8">
    <source>
        <dbReference type="EMBL" id="GFF77072.1"/>
    </source>
</evidence>
<dbReference type="PANTHER" id="PTHR48182">
    <property type="entry name" value="PROTEIN SERAC1"/>
    <property type="match status" value="1"/>
</dbReference>
<dbReference type="InterPro" id="IPR052374">
    <property type="entry name" value="SERAC1"/>
</dbReference>
<evidence type="ECO:0000256" key="3">
    <source>
        <dbReference type="ARBA" id="ARBA00004370"/>
    </source>
</evidence>
<evidence type="ECO:0000256" key="6">
    <source>
        <dbReference type="ARBA" id="ARBA00023136"/>
    </source>
</evidence>
<feature type="region of interest" description="Disordered" evidence="7">
    <location>
        <begin position="293"/>
        <end position="319"/>
    </location>
</feature>
<evidence type="ECO:0000256" key="2">
    <source>
        <dbReference type="ARBA" id="ARBA00004240"/>
    </source>
</evidence>
<feature type="non-terminal residue" evidence="8">
    <location>
        <position position="1120"/>
    </location>
</feature>
<feature type="region of interest" description="Disordered" evidence="7">
    <location>
        <begin position="454"/>
        <end position="495"/>
    </location>
</feature>
<evidence type="ECO:0008006" key="10">
    <source>
        <dbReference type="Google" id="ProtNLM"/>
    </source>
</evidence>
<feature type="compositionally biased region" description="Acidic residues" evidence="7">
    <location>
        <begin position="1092"/>
        <end position="1120"/>
    </location>
</feature>
<feature type="compositionally biased region" description="Gly residues" evidence="7">
    <location>
        <begin position="758"/>
        <end position="767"/>
    </location>
</feature>
<feature type="compositionally biased region" description="Basic and acidic residues" evidence="7">
    <location>
        <begin position="468"/>
        <end position="477"/>
    </location>
</feature>
<reference evidence="8 9" key="1">
    <citation type="submission" date="2020-01" db="EMBL/GenBank/DDBJ databases">
        <title>Draft genome sequence of Aspergillus lentulus IFM 60648.</title>
        <authorList>
            <person name="Takahashi H."/>
            <person name="Yaguchi T."/>
        </authorList>
    </citation>
    <scope>NUCLEOTIDE SEQUENCE [LARGE SCALE GENOMIC DNA]</scope>
    <source>
        <strain evidence="8 9">IFM 60648</strain>
    </source>
</reference>
<keyword evidence="9" id="KW-1185">Reference proteome</keyword>
<sequence>MSAYTTPIPLSGRGPTAKLVRQTGIPKSSKDDETKAIDIVAVHGLTPWESYTGPSFWLRDFIAKDIRGARVFTFDYDVKAVWLCEAPLEGIQGATRALLAQIAAIREDVPSKRPLVLICHGFGGFIVESCLNDAFTHFPTIFDCTLGVIFLSTPQRTSPEVPWATLLKRCASDGLPLGWSQVELSSLGDLSWAESSVVALRDISEGFKAKAKATKKMKLLFCYEDVPTPPQQECSLNEYCAALGLRREKVELMVGCSHLSMASFLSRKDENYQRIISVIKKMRNSALKDTEPTSTLELSKAGRHKSLQEIQNHRDTEESQAVNVHALSTLVVGQRNDSFQNTVTMTHNTLKITPLSPVPMHASSARELSHSTLPGTMIMLTQPAPAYGCTQDASRSSIQTCPNTPQLTQFGPSLMKIPRRPVGLPASKPMFVPHSASGQLGQEIQHSQYPLTNIAPITAPEPNSSAKSGKEPRKPHEAGPLGPAKPASTPGNAAPKLPVVHQLVGNKVMLSASPNSYRPEEKMHYPTAHGIPIGSSQQIAPQPSSTTFQYPPISHPLPTNHPVAHTTAAMPVQTKTPKKVAKPPKLHSDAPTTKPPKLPGMKSVSQQNLPQMIEPGVRPPPVLTTAGGRTIPQIQPALCSTAAQQSLRELQLQPSFTPPPKKPGIFRRLLSGGKVSQPAPTPTGSRVPSGLQVGLHQPHNTSNPPFRPPSLGASEVLPGSQGGAYQQSKPTKPTKPSKPPKPSKPASMPSPGLTRLRGPGGHPGSQGGQYQQYKPPKPSRPTSLGVHGMYSGSQSVSYQPYKPPPQACLPPYGPLRPAQGPPMHGHSPHGHSGPGQHQQWDHGNQWGQGHGFYNGPGQTPSHVTDNGLMMPILPVGPIILAEPTVPVDPTVPIEPTVPVEPTVAVETTVSIETAVSVEPIIPAEPTGPVKPVEPAEPTVPVEPTAPGAASILGALGPVKPTGSGVPTGTAGATGPIEVTSPVKPADPVEPTGPPTGPLEATGLFTPTNPVQPAGPVKPIGPFEHTGPHEPTGGSFTCDGNPGQPWKPGYSHDLGHHPEGQNSQSGNIASGLTGLAIGAASAAILMSSTNHQEEEDESQEDTDQEEEDESAEDTDQEEEDE</sequence>
<dbReference type="PANTHER" id="PTHR48182:SF2">
    <property type="entry name" value="PROTEIN SERAC1"/>
    <property type="match status" value="1"/>
</dbReference>
<evidence type="ECO:0000256" key="1">
    <source>
        <dbReference type="ARBA" id="ARBA00004173"/>
    </source>
</evidence>
<accession>A0ABQ1A9X5</accession>
<name>A0ABQ1A9X5_ASPLE</name>
<evidence type="ECO:0000256" key="5">
    <source>
        <dbReference type="ARBA" id="ARBA00023128"/>
    </source>
</evidence>
<evidence type="ECO:0000256" key="7">
    <source>
        <dbReference type="SAM" id="MobiDB-lite"/>
    </source>
</evidence>
<proteinExistence type="predicted"/>
<dbReference type="Gene3D" id="3.40.50.1820">
    <property type="entry name" value="alpha/beta hydrolase"/>
    <property type="match status" value="1"/>
</dbReference>
<keyword evidence="6" id="KW-0472">Membrane</keyword>
<dbReference type="InterPro" id="IPR029058">
    <property type="entry name" value="AB_hydrolase_fold"/>
</dbReference>
<feature type="region of interest" description="Disordered" evidence="7">
    <location>
        <begin position="574"/>
        <end position="605"/>
    </location>
</feature>
<feature type="region of interest" description="Disordered" evidence="7">
    <location>
        <begin position="672"/>
        <end position="864"/>
    </location>
</feature>
<keyword evidence="4" id="KW-0256">Endoplasmic reticulum</keyword>